<dbReference type="Proteomes" id="UP001199469">
    <property type="component" value="Unassembled WGS sequence"/>
</dbReference>
<dbReference type="RefSeq" id="WP_230738874.1">
    <property type="nucleotide sequence ID" value="NZ_JAJNDB010000007.1"/>
</dbReference>
<evidence type="ECO:0000256" key="1">
    <source>
        <dbReference type="SAM" id="MobiDB-lite"/>
    </source>
</evidence>
<feature type="transmembrane region" description="Helical" evidence="2">
    <location>
        <begin position="74"/>
        <end position="99"/>
    </location>
</feature>
<proteinExistence type="predicted"/>
<organism evidence="3 4">
    <name type="scientific">Actinomycetospora endophytica</name>
    <dbReference type="NCBI Taxonomy" id="2291215"/>
    <lineage>
        <taxon>Bacteria</taxon>
        <taxon>Bacillati</taxon>
        <taxon>Actinomycetota</taxon>
        <taxon>Actinomycetes</taxon>
        <taxon>Pseudonocardiales</taxon>
        <taxon>Pseudonocardiaceae</taxon>
        <taxon>Actinomycetospora</taxon>
    </lineage>
</organism>
<dbReference type="EMBL" id="JAJNDB010000007">
    <property type="protein sequence ID" value="MCD2196982.1"/>
    <property type="molecule type" value="Genomic_DNA"/>
</dbReference>
<dbReference type="PANTHER" id="PTHR35335:SF1">
    <property type="entry name" value="UPF0716 PROTEIN FXSA"/>
    <property type="match status" value="1"/>
</dbReference>
<dbReference type="InterPro" id="IPR007313">
    <property type="entry name" value="FxsA"/>
</dbReference>
<sequence length="186" mass="18947">MPVLLALLAYVALEIWVLVLVGQTIGFLGLLGLLVVSAVVGAWALKHEGRRSLTDLGRAARSGRPAEAEVAGGMYVALAGVLLVVPGMLSTVAALVLLIPPVRRALARRAAARAVRAGSARMGPTITVVGAGVPGGYGAGQNPWGPAASGGDPWHGRVIEGQVVEPAEHDDETPDENGTGGTRRTG</sequence>
<keyword evidence="2" id="KW-0472">Membrane</keyword>
<feature type="transmembrane region" description="Helical" evidence="2">
    <location>
        <begin position="6"/>
        <end position="22"/>
    </location>
</feature>
<feature type="transmembrane region" description="Helical" evidence="2">
    <location>
        <begin position="27"/>
        <end position="45"/>
    </location>
</feature>
<keyword evidence="2" id="KW-0812">Transmembrane</keyword>
<evidence type="ECO:0000256" key="2">
    <source>
        <dbReference type="SAM" id="Phobius"/>
    </source>
</evidence>
<dbReference type="PANTHER" id="PTHR35335">
    <property type="entry name" value="UPF0716 PROTEIN FXSA"/>
    <property type="match status" value="1"/>
</dbReference>
<reference evidence="3 4" key="1">
    <citation type="submission" date="2021-11" db="EMBL/GenBank/DDBJ databases">
        <title>Draft genome sequence of Actinomycetospora sp. SF1 isolated from the rhizosphere soil.</title>
        <authorList>
            <person name="Duangmal K."/>
            <person name="Chantavorakit T."/>
        </authorList>
    </citation>
    <scope>NUCLEOTIDE SEQUENCE [LARGE SCALE GENOMIC DNA]</scope>
    <source>
        <strain evidence="3 4">TBRC 5722</strain>
    </source>
</reference>
<evidence type="ECO:0000313" key="3">
    <source>
        <dbReference type="EMBL" id="MCD2196982.1"/>
    </source>
</evidence>
<protein>
    <submittedName>
        <fullName evidence="3">FxsA family protein</fullName>
    </submittedName>
</protein>
<accession>A0ABS8PFD4</accession>
<gene>
    <name evidence="3" type="ORF">LQ327_26785</name>
</gene>
<comment type="caution">
    <text evidence="3">The sequence shown here is derived from an EMBL/GenBank/DDBJ whole genome shotgun (WGS) entry which is preliminary data.</text>
</comment>
<dbReference type="Pfam" id="PF04186">
    <property type="entry name" value="FxsA"/>
    <property type="match status" value="1"/>
</dbReference>
<keyword evidence="2" id="KW-1133">Transmembrane helix</keyword>
<feature type="region of interest" description="Disordered" evidence="1">
    <location>
        <begin position="161"/>
        <end position="186"/>
    </location>
</feature>
<dbReference type="NCBIfam" id="NF008528">
    <property type="entry name" value="PRK11463.1-2"/>
    <property type="match status" value="1"/>
</dbReference>
<evidence type="ECO:0000313" key="4">
    <source>
        <dbReference type="Proteomes" id="UP001199469"/>
    </source>
</evidence>
<keyword evidence="4" id="KW-1185">Reference proteome</keyword>
<name>A0ABS8PFD4_9PSEU</name>